<reference evidence="2" key="1">
    <citation type="submission" date="2023-03" db="EMBL/GenBank/DDBJ databases">
        <title>Massive genome expansion in bonnet fungi (Mycena s.s.) driven by repeated elements and novel gene families across ecological guilds.</title>
        <authorList>
            <consortium name="Lawrence Berkeley National Laboratory"/>
            <person name="Harder C.B."/>
            <person name="Miyauchi S."/>
            <person name="Viragh M."/>
            <person name="Kuo A."/>
            <person name="Thoen E."/>
            <person name="Andreopoulos B."/>
            <person name="Lu D."/>
            <person name="Skrede I."/>
            <person name="Drula E."/>
            <person name="Henrissat B."/>
            <person name="Morin E."/>
            <person name="Kohler A."/>
            <person name="Barry K."/>
            <person name="LaButti K."/>
            <person name="Morin E."/>
            <person name="Salamov A."/>
            <person name="Lipzen A."/>
            <person name="Mereny Z."/>
            <person name="Hegedus B."/>
            <person name="Baldrian P."/>
            <person name="Stursova M."/>
            <person name="Weitz H."/>
            <person name="Taylor A."/>
            <person name="Grigoriev I.V."/>
            <person name="Nagy L.G."/>
            <person name="Martin F."/>
            <person name="Kauserud H."/>
        </authorList>
    </citation>
    <scope>NUCLEOTIDE SEQUENCE</scope>
    <source>
        <strain evidence="2">9284</strain>
    </source>
</reference>
<evidence type="ECO:0000313" key="3">
    <source>
        <dbReference type="Proteomes" id="UP001221142"/>
    </source>
</evidence>
<keyword evidence="3" id="KW-1185">Reference proteome</keyword>
<proteinExistence type="predicted"/>
<feature type="region of interest" description="Disordered" evidence="1">
    <location>
        <begin position="48"/>
        <end position="75"/>
    </location>
</feature>
<feature type="compositionally biased region" description="Basic and acidic residues" evidence="1">
    <location>
        <begin position="135"/>
        <end position="144"/>
    </location>
</feature>
<sequence length="154" mass="18110">MPLTPAMVKTAGTGALRPATTMLARRRASAKYRENNVEELREKARERMQRLRDNRKATQEGLEAQQAHDREASRKYRLSHAAALAHKQRIRRMDAFEKKHGHKAWVARADKLAEQRRIATEEEEWCMYEIELRRREREREERAAAESLQSFGAR</sequence>
<gene>
    <name evidence="2" type="ORF">FB45DRAFT_933077</name>
</gene>
<feature type="region of interest" description="Disordered" evidence="1">
    <location>
        <begin position="135"/>
        <end position="154"/>
    </location>
</feature>
<organism evidence="2 3">
    <name type="scientific">Roridomyces roridus</name>
    <dbReference type="NCBI Taxonomy" id="1738132"/>
    <lineage>
        <taxon>Eukaryota</taxon>
        <taxon>Fungi</taxon>
        <taxon>Dikarya</taxon>
        <taxon>Basidiomycota</taxon>
        <taxon>Agaricomycotina</taxon>
        <taxon>Agaricomycetes</taxon>
        <taxon>Agaricomycetidae</taxon>
        <taxon>Agaricales</taxon>
        <taxon>Marasmiineae</taxon>
        <taxon>Mycenaceae</taxon>
        <taxon>Roridomyces</taxon>
    </lineage>
</organism>
<name>A0AAD7BDF8_9AGAR</name>
<evidence type="ECO:0000256" key="1">
    <source>
        <dbReference type="SAM" id="MobiDB-lite"/>
    </source>
</evidence>
<accession>A0AAD7BDF8</accession>
<protein>
    <submittedName>
        <fullName evidence="2">Uncharacterized protein</fullName>
    </submittedName>
</protein>
<dbReference type="AlphaFoldDB" id="A0AAD7BDF8"/>
<evidence type="ECO:0000313" key="2">
    <source>
        <dbReference type="EMBL" id="KAJ7617992.1"/>
    </source>
</evidence>
<comment type="caution">
    <text evidence="2">The sequence shown here is derived from an EMBL/GenBank/DDBJ whole genome shotgun (WGS) entry which is preliminary data.</text>
</comment>
<dbReference type="Proteomes" id="UP001221142">
    <property type="component" value="Unassembled WGS sequence"/>
</dbReference>
<feature type="compositionally biased region" description="Basic and acidic residues" evidence="1">
    <location>
        <begin position="48"/>
        <end position="58"/>
    </location>
</feature>
<dbReference type="EMBL" id="JARKIF010000020">
    <property type="protein sequence ID" value="KAJ7617992.1"/>
    <property type="molecule type" value="Genomic_DNA"/>
</dbReference>